<dbReference type="Proteomes" id="UP001197093">
    <property type="component" value="Unassembled WGS sequence"/>
</dbReference>
<feature type="domain" description="Beta-lactamase-like ARB-00930-like C-terminal" evidence="4">
    <location>
        <begin position="458"/>
        <end position="623"/>
    </location>
</feature>
<gene>
    <name evidence="5" type="ORF">NEMBOFW57_010165</name>
</gene>
<comment type="caution">
    <text evidence="5">The sequence shown here is derived from an EMBL/GenBank/DDBJ whole genome shotgun (WGS) entry which is preliminary data.</text>
</comment>
<dbReference type="PANTHER" id="PTHR22935:SF95">
    <property type="entry name" value="BETA-LACTAMASE-LIKE 1-RELATED"/>
    <property type="match status" value="1"/>
</dbReference>
<dbReference type="EMBL" id="JAHCVI010000005">
    <property type="protein sequence ID" value="KAG7285536.1"/>
    <property type="molecule type" value="Genomic_DNA"/>
</dbReference>
<organism evidence="5 6">
    <name type="scientific">Staphylotrichum longicolle</name>
    <dbReference type="NCBI Taxonomy" id="669026"/>
    <lineage>
        <taxon>Eukaryota</taxon>
        <taxon>Fungi</taxon>
        <taxon>Dikarya</taxon>
        <taxon>Ascomycota</taxon>
        <taxon>Pezizomycotina</taxon>
        <taxon>Sordariomycetes</taxon>
        <taxon>Sordariomycetidae</taxon>
        <taxon>Sordariales</taxon>
        <taxon>Chaetomiaceae</taxon>
        <taxon>Staphylotrichum</taxon>
    </lineage>
</organism>
<keyword evidence="2" id="KW-0732">Signal</keyword>
<comment type="similarity">
    <text evidence="1">Belongs to the beta-lactamase family.</text>
</comment>
<feature type="signal peptide" evidence="2">
    <location>
        <begin position="1"/>
        <end position="16"/>
    </location>
</feature>
<feature type="chain" id="PRO_5041901455" description="Beta-lactamase-related domain-containing protein" evidence="2">
    <location>
        <begin position="17"/>
        <end position="625"/>
    </location>
</feature>
<dbReference type="Pfam" id="PF26335">
    <property type="entry name" value="ARB_00930_C"/>
    <property type="match status" value="1"/>
</dbReference>
<sequence>MVKLSNLLLAIPAALALECRPEGRIFPRPRNLDRSEAFRTALANFTATLDGAFNGEIHTSWDARNVSLSMALVGLDQTDASVPLWEYHHLGSGNVNGTKYLDRHSQYLIGSVSKVISDAILLRSGVNMDDAVTKYLPSLNSNSSLIDWNNISLRALGGQLAGIPANYGFSPRGNMDAYDTTLLHLDVERDYTEYHYIKDWFEALGFPHLNDTSYPQCGVIGLNPGCTRSQLLAGMLTSHPSAPPQSRPVYSNIAYTILSYALEAATGKDYPTLLRDLLARPLNMPSTLPSPGDDARAVIPPVDNSWGASYGDNAPGGGLVSTLADLTALVRAILARDPALATETQIRAWLQPRSFAGARSSFLGAPWEIFRPDPRLLFPAGHGYGDGDEATQTGGQGGGHSVTIHAKDGAAYGYHARIALLDEYGVGIVLLTAGDQDALVDVYDAALSMLVPAIDAAAREQGRREHAGTFAGRSTEETGGVLVNATTEVDGVSLRLTRLYRNGMDILAGLQQLWPVTLLEFLPSLEMTGAYRLYPADIERRKVLPDGREVVEEDWRVWWEMELKSETDMPGAGLSANDCLTWTLADWMHYGSEPVDRLVFVKDAETGAVLGLDAPFLRTGIMKKF</sequence>
<dbReference type="SUPFAM" id="SSF56601">
    <property type="entry name" value="beta-lactamase/transpeptidase-like"/>
    <property type="match status" value="1"/>
</dbReference>
<protein>
    <recommendedName>
        <fullName evidence="7">Beta-lactamase-related domain-containing protein</fullName>
    </recommendedName>
</protein>
<dbReference type="PANTHER" id="PTHR22935">
    <property type="entry name" value="PENICILLIN-BINDING PROTEIN"/>
    <property type="match status" value="1"/>
</dbReference>
<dbReference type="Pfam" id="PF00144">
    <property type="entry name" value="Beta-lactamase"/>
    <property type="match status" value="1"/>
</dbReference>
<dbReference type="AlphaFoldDB" id="A0AAD4EQ90"/>
<accession>A0AAD4EQ90</accession>
<evidence type="ECO:0008006" key="7">
    <source>
        <dbReference type="Google" id="ProtNLM"/>
    </source>
</evidence>
<dbReference type="InterPro" id="IPR001466">
    <property type="entry name" value="Beta-lactam-related"/>
</dbReference>
<name>A0AAD4EQ90_9PEZI</name>
<reference evidence="5" key="1">
    <citation type="submission" date="2023-02" db="EMBL/GenBank/DDBJ databases">
        <authorList>
            <person name="Palmer J.M."/>
        </authorList>
    </citation>
    <scope>NUCLEOTIDE SEQUENCE</scope>
    <source>
        <strain evidence="5">FW57</strain>
    </source>
</reference>
<evidence type="ECO:0000256" key="2">
    <source>
        <dbReference type="SAM" id="SignalP"/>
    </source>
</evidence>
<dbReference type="Gene3D" id="3.40.710.10">
    <property type="entry name" value="DD-peptidase/beta-lactamase superfamily"/>
    <property type="match status" value="1"/>
</dbReference>
<evidence type="ECO:0000259" key="4">
    <source>
        <dbReference type="Pfam" id="PF26335"/>
    </source>
</evidence>
<evidence type="ECO:0000313" key="6">
    <source>
        <dbReference type="Proteomes" id="UP001197093"/>
    </source>
</evidence>
<evidence type="ECO:0000256" key="1">
    <source>
        <dbReference type="ARBA" id="ARBA00038473"/>
    </source>
</evidence>
<dbReference type="InterPro" id="IPR051478">
    <property type="entry name" value="Beta-lactamase-like_AB/R"/>
</dbReference>
<evidence type="ECO:0000313" key="5">
    <source>
        <dbReference type="EMBL" id="KAG7285536.1"/>
    </source>
</evidence>
<feature type="domain" description="Beta-lactamase-related" evidence="3">
    <location>
        <begin position="87"/>
        <end position="445"/>
    </location>
</feature>
<evidence type="ECO:0000259" key="3">
    <source>
        <dbReference type="Pfam" id="PF00144"/>
    </source>
</evidence>
<dbReference type="InterPro" id="IPR058664">
    <property type="entry name" value="ARB_00930-like_C"/>
</dbReference>
<keyword evidence="6" id="KW-1185">Reference proteome</keyword>
<dbReference type="InterPro" id="IPR012338">
    <property type="entry name" value="Beta-lactam/transpept-like"/>
</dbReference>
<proteinExistence type="inferred from homology"/>